<comment type="caution">
    <text evidence="8">The sequence shown here is derived from an EMBL/GenBank/DDBJ whole genome shotgun (WGS) entry which is preliminary data.</text>
</comment>
<evidence type="ECO:0000313" key="9">
    <source>
        <dbReference type="Proteomes" id="UP000038009"/>
    </source>
</evidence>
<name>A0A0N0P2Y9_LEPSE</name>
<dbReference type="InterPro" id="IPR001708">
    <property type="entry name" value="YidC/ALB3/OXA1/COX18"/>
</dbReference>
<comment type="similarity">
    <text evidence="5">Belongs to the OXA1/ALB3/YidC family.</text>
</comment>
<feature type="domain" description="Membrane insertase YidC/Oxa/ALB C-terminal" evidence="7">
    <location>
        <begin position="169"/>
        <end position="367"/>
    </location>
</feature>
<feature type="transmembrane region" description="Helical" evidence="6">
    <location>
        <begin position="252"/>
        <end position="274"/>
    </location>
</feature>
<dbReference type="PANTHER" id="PTHR12428">
    <property type="entry name" value="OXA1"/>
    <property type="match status" value="1"/>
</dbReference>
<dbReference type="OMA" id="RDFFRFP"/>
<evidence type="ECO:0000256" key="3">
    <source>
        <dbReference type="ARBA" id="ARBA00022989"/>
    </source>
</evidence>
<reference evidence="8 9" key="1">
    <citation type="journal article" date="2015" name="PLoS Pathog.">
        <title>Leptomonas seymouri: Adaptations to the Dixenous Life Cycle Analyzed by Genome Sequencing, Transcriptome Profiling and Co-infection with Leishmania donovani.</title>
        <authorList>
            <person name="Kraeva N."/>
            <person name="Butenko A."/>
            <person name="Hlavacova J."/>
            <person name="Kostygov A."/>
            <person name="Myskova J."/>
            <person name="Grybchuk D."/>
            <person name="Lestinova T."/>
            <person name="Votypka J."/>
            <person name="Volf P."/>
            <person name="Opperdoes F."/>
            <person name="Flegontov P."/>
            <person name="Lukes J."/>
            <person name="Yurchenko V."/>
        </authorList>
    </citation>
    <scope>NUCLEOTIDE SEQUENCE [LARGE SCALE GENOMIC DNA]</scope>
    <source>
        <strain evidence="8 9">ATCC 30220</strain>
    </source>
</reference>
<evidence type="ECO:0000256" key="1">
    <source>
        <dbReference type="ARBA" id="ARBA00004141"/>
    </source>
</evidence>
<dbReference type="Pfam" id="PF02096">
    <property type="entry name" value="60KD_IMP"/>
    <property type="match status" value="1"/>
</dbReference>
<sequence length="451" mass="51487">MFLRSRAYCASATPAAAMLLRAHIITSSTYRRLPAPAATTSGSSFVSCAASASSSTSFFPLSQAVARGSSGALGAVHVQQRWISWNPRSWGRTDIGRSSNPVLEEELPEIFANQPTEVDDYIRPDKSLFERLEDFWDWAVSFLQPVEKQVEIMRHLRHDGLMGVDLGGWGHVFFFYGLCMRLLTLIPSLYSNRNSLRMAHIGPQISEITNAQNKAKNDRTLSSAEKRVIKEGYNRMKYALCKKHHCAQWKSFLTMFTAPITMSAFLSIRRLAMYETDLEMAPFLWVKDLTMPDPTYILPAICAGMFILNFEMNQRMQRGGRSSSSMYIRWAVRASSVVGIYFFASQPSAMFAYWIGLSTMGLVQPILLRWQPFRDFFRFPDPPQAAKTQLISEIKGPSLYERIFATQEEKIRLEEERKAERAKRNATRVETVEDYEVVFDDESDKFKGKRK</sequence>
<proteinExistence type="inferred from homology"/>
<protein>
    <recommendedName>
        <fullName evidence="7">Membrane insertase YidC/Oxa/ALB C-terminal domain-containing protein</fullName>
    </recommendedName>
</protein>
<evidence type="ECO:0000313" key="8">
    <source>
        <dbReference type="EMBL" id="KPI83047.1"/>
    </source>
</evidence>
<keyword evidence="4 6" id="KW-0472">Membrane</keyword>
<accession>A0A0N0P2Y9</accession>
<gene>
    <name evidence="8" type="ORF">ABL78_7933</name>
</gene>
<dbReference type="GO" id="GO:0032979">
    <property type="term" value="P:protein insertion into mitochondrial inner membrane from matrix"/>
    <property type="evidence" value="ECO:0007669"/>
    <property type="project" value="TreeGrafter"/>
</dbReference>
<evidence type="ECO:0000256" key="5">
    <source>
        <dbReference type="RuleBase" id="RU003945"/>
    </source>
</evidence>
<comment type="subcellular location">
    <subcellularLocation>
        <location evidence="1 5">Membrane</location>
        <topology evidence="1 5">Multi-pass membrane protein</topology>
    </subcellularLocation>
</comment>
<dbReference type="PANTHER" id="PTHR12428:SF13">
    <property type="entry name" value="60KD INNER MEMBRANE PROTEIN"/>
    <property type="match status" value="1"/>
</dbReference>
<dbReference type="EMBL" id="LJSK01000451">
    <property type="protein sequence ID" value="KPI83047.1"/>
    <property type="molecule type" value="Genomic_DNA"/>
</dbReference>
<keyword evidence="3 6" id="KW-1133">Transmembrane helix</keyword>
<feature type="transmembrane region" description="Helical" evidence="6">
    <location>
        <begin position="169"/>
        <end position="190"/>
    </location>
</feature>
<dbReference type="CDD" id="cd20069">
    <property type="entry name" value="5TM_Oxa1-like"/>
    <property type="match status" value="1"/>
</dbReference>
<dbReference type="GO" id="GO:0032977">
    <property type="term" value="F:membrane insertase activity"/>
    <property type="evidence" value="ECO:0007669"/>
    <property type="project" value="InterPro"/>
</dbReference>
<evidence type="ECO:0000259" key="7">
    <source>
        <dbReference type="Pfam" id="PF02096"/>
    </source>
</evidence>
<keyword evidence="2 5" id="KW-0812">Transmembrane</keyword>
<dbReference type="AlphaFoldDB" id="A0A0N0P2Y9"/>
<dbReference type="Proteomes" id="UP000038009">
    <property type="component" value="Unassembled WGS sequence"/>
</dbReference>
<organism evidence="8 9">
    <name type="scientific">Leptomonas seymouri</name>
    <dbReference type="NCBI Taxonomy" id="5684"/>
    <lineage>
        <taxon>Eukaryota</taxon>
        <taxon>Discoba</taxon>
        <taxon>Euglenozoa</taxon>
        <taxon>Kinetoplastea</taxon>
        <taxon>Metakinetoplastina</taxon>
        <taxon>Trypanosomatida</taxon>
        <taxon>Trypanosomatidae</taxon>
        <taxon>Leishmaniinae</taxon>
        <taxon>Leptomonas</taxon>
    </lineage>
</organism>
<evidence type="ECO:0000256" key="2">
    <source>
        <dbReference type="ARBA" id="ARBA00022692"/>
    </source>
</evidence>
<dbReference type="GO" id="GO:0005743">
    <property type="term" value="C:mitochondrial inner membrane"/>
    <property type="evidence" value="ECO:0007669"/>
    <property type="project" value="TreeGrafter"/>
</dbReference>
<dbReference type="VEuPathDB" id="TriTrypDB:Lsey_0451_0020"/>
<feature type="transmembrane region" description="Helical" evidence="6">
    <location>
        <begin position="294"/>
        <end position="312"/>
    </location>
</feature>
<evidence type="ECO:0000256" key="6">
    <source>
        <dbReference type="SAM" id="Phobius"/>
    </source>
</evidence>
<dbReference type="OrthoDB" id="2148490at2759"/>
<dbReference type="InterPro" id="IPR028055">
    <property type="entry name" value="YidC/Oxa/ALB_C"/>
</dbReference>
<keyword evidence="9" id="KW-1185">Reference proteome</keyword>
<evidence type="ECO:0000256" key="4">
    <source>
        <dbReference type="ARBA" id="ARBA00023136"/>
    </source>
</evidence>